<organism evidence="1 2">
    <name type="scientific">Brassica cretica</name>
    <name type="common">Mustard</name>
    <dbReference type="NCBI Taxonomy" id="69181"/>
    <lineage>
        <taxon>Eukaryota</taxon>
        <taxon>Viridiplantae</taxon>
        <taxon>Streptophyta</taxon>
        <taxon>Embryophyta</taxon>
        <taxon>Tracheophyta</taxon>
        <taxon>Spermatophyta</taxon>
        <taxon>Magnoliopsida</taxon>
        <taxon>eudicotyledons</taxon>
        <taxon>Gunneridae</taxon>
        <taxon>Pentapetalae</taxon>
        <taxon>rosids</taxon>
        <taxon>malvids</taxon>
        <taxon>Brassicales</taxon>
        <taxon>Brassicaceae</taxon>
        <taxon>Brassiceae</taxon>
        <taxon>Brassica</taxon>
    </lineage>
</organism>
<protein>
    <submittedName>
        <fullName evidence="1">Uncharacterized protein</fullName>
    </submittedName>
</protein>
<dbReference type="EMBL" id="QGKW02002228">
    <property type="protein sequence ID" value="KAF2539406.1"/>
    <property type="molecule type" value="Genomic_DNA"/>
</dbReference>
<proteinExistence type="predicted"/>
<comment type="caution">
    <text evidence="1">The sequence shown here is derived from an EMBL/GenBank/DDBJ whole genome shotgun (WGS) entry which is preliminary data.</text>
</comment>
<gene>
    <name evidence="1" type="ORF">F2Q68_00021168</name>
</gene>
<reference evidence="1" key="1">
    <citation type="submission" date="2019-12" db="EMBL/GenBank/DDBJ databases">
        <title>Genome sequencing and annotation of Brassica cretica.</title>
        <authorList>
            <person name="Studholme D.J."/>
            <person name="Sarris P.F."/>
        </authorList>
    </citation>
    <scope>NUCLEOTIDE SEQUENCE</scope>
    <source>
        <strain evidence="1">PFS-001/15</strain>
        <tissue evidence="1">Leaf</tissue>
    </source>
</reference>
<name>A0A8S9G4G0_BRACR</name>
<dbReference type="Proteomes" id="UP000712281">
    <property type="component" value="Unassembled WGS sequence"/>
</dbReference>
<dbReference type="AlphaFoldDB" id="A0A8S9G4G0"/>
<sequence length="65" mass="7345">MDENKVEVWVSLSLGFSTCPFHMRRPLLITGCSRDARNRSAIPTTVPRSLDLRSLRPELGCSLWA</sequence>
<evidence type="ECO:0000313" key="1">
    <source>
        <dbReference type="EMBL" id="KAF2539406.1"/>
    </source>
</evidence>
<evidence type="ECO:0000313" key="2">
    <source>
        <dbReference type="Proteomes" id="UP000712281"/>
    </source>
</evidence>
<accession>A0A8S9G4G0</accession>